<reference evidence="2" key="1">
    <citation type="submission" date="2016-10" db="EMBL/GenBank/DDBJ databases">
        <authorList>
            <person name="Varghese N."/>
            <person name="Submissions S."/>
        </authorList>
    </citation>
    <scope>NUCLEOTIDE SEQUENCE [LARGE SCALE GENOMIC DNA]</scope>
    <source>
        <strain evidence="2">CGMCC 1.10369</strain>
    </source>
</reference>
<dbReference type="InterPro" id="IPR036289">
    <property type="entry name" value="YfhH"/>
</dbReference>
<dbReference type="Proteomes" id="UP000198778">
    <property type="component" value="Unassembled WGS sequence"/>
</dbReference>
<dbReference type="EMBL" id="FNIL01000003">
    <property type="protein sequence ID" value="SDN71606.1"/>
    <property type="molecule type" value="Genomic_DNA"/>
</dbReference>
<dbReference type="Pfam" id="PF08838">
    <property type="entry name" value="DUF1811"/>
    <property type="match status" value="1"/>
</dbReference>
<dbReference type="SUPFAM" id="SSF101697">
    <property type="entry name" value="Hypothetical protein YfhH"/>
    <property type="match status" value="1"/>
</dbReference>
<dbReference type="Gene3D" id="1.10.287.880">
    <property type="entry name" value="Hypothetical protein YfhH domain"/>
    <property type="match status" value="1"/>
</dbReference>
<gene>
    <name evidence="1" type="ORF">SAMN04488053_10323</name>
</gene>
<dbReference type="Gene3D" id="2.30.30.340">
    <property type="entry name" value="Hypothetical protein YfhH like domains"/>
    <property type="match status" value="1"/>
</dbReference>
<dbReference type="InterPro" id="IPR014938">
    <property type="entry name" value="YfhH-like"/>
</dbReference>
<accession>A0A1H0DNJ2</accession>
<protein>
    <submittedName>
        <fullName evidence="1">Uncharacterized protein</fullName>
    </submittedName>
</protein>
<evidence type="ECO:0000313" key="1">
    <source>
        <dbReference type="EMBL" id="SDN71606.1"/>
    </source>
</evidence>
<proteinExistence type="predicted"/>
<name>A0A1H0DNJ2_9BACI</name>
<dbReference type="AlphaFoldDB" id="A0A1H0DNJ2"/>
<dbReference type="STRING" id="745820.SAMN04488053_10323"/>
<keyword evidence="2" id="KW-1185">Reference proteome</keyword>
<sequence>MKFLYSSLREYKKGWLYMDKQYSRMSPKEIEEEIAELRVLAQKAEAKGMINEYAVHERKIIMAEAYLLDPAMFKPREKYQIKGTPEEVFTIRYLNGVFAWGHRNDASKLEAVPISILENRMQ</sequence>
<organism evidence="1 2">
    <name type="scientific">Alkalicoccus daliensis</name>
    <dbReference type="NCBI Taxonomy" id="745820"/>
    <lineage>
        <taxon>Bacteria</taxon>
        <taxon>Bacillati</taxon>
        <taxon>Bacillota</taxon>
        <taxon>Bacilli</taxon>
        <taxon>Bacillales</taxon>
        <taxon>Bacillaceae</taxon>
        <taxon>Alkalicoccus</taxon>
    </lineage>
</organism>
<evidence type="ECO:0000313" key="2">
    <source>
        <dbReference type="Proteomes" id="UP000198778"/>
    </source>
</evidence>